<organism evidence="1 2">
    <name type="scientific">Dorcoceras hygrometricum</name>
    <dbReference type="NCBI Taxonomy" id="472368"/>
    <lineage>
        <taxon>Eukaryota</taxon>
        <taxon>Viridiplantae</taxon>
        <taxon>Streptophyta</taxon>
        <taxon>Embryophyta</taxon>
        <taxon>Tracheophyta</taxon>
        <taxon>Spermatophyta</taxon>
        <taxon>Magnoliopsida</taxon>
        <taxon>eudicotyledons</taxon>
        <taxon>Gunneridae</taxon>
        <taxon>Pentapetalae</taxon>
        <taxon>asterids</taxon>
        <taxon>lamiids</taxon>
        <taxon>Lamiales</taxon>
        <taxon>Gesneriaceae</taxon>
        <taxon>Didymocarpoideae</taxon>
        <taxon>Trichosporeae</taxon>
        <taxon>Loxocarpinae</taxon>
        <taxon>Dorcoceras</taxon>
    </lineage>
</organism>
<dbReference type="AlphaFoldDB" id="A0A2Z7C3I5"/>
<protein>
    <submittedName>
        <fullName evidence="1">Uncharacterized protein</fullName>
    </submittedName>
</protein>
<evidence type="ECO:0000313" key="1">
    <source>
        <dbReference type="EMBL" id="KZV41466.1"/>
    </source>
</evidence>
<evidence type="ECO:0000313" key="2">
    <source>
        <dbReference type="Proteomes" id="UP000250235"/>
    </source>
</evidence>
<name>A0A2Z7C3I5_9LAMI</name>
<accession>A0A2Z7C3I5</accession>
<reference evidence="1 2" key="1">
    <citation type="journal article" date="2015" name="Proc. Natl. Acad. Sci. U.S.A.">
        <title>The resurrection genome of Boea hygrometrica: A blueprint for survival of dehydration.</title>
        <authorList>
            <person name="Xiao L."/>
            <person name="Yang G."/>
            <person name="Zhang L."/>
            <person name="Yang X."/>
            <person name="Zhao S."/>
            <person name="Ji Z."/>
            <person name="Zhou Q."/>
            <person name="Hu M."/>
            <person name="Wang Y."/>
            <person name="Chen M."/>
            <person name="Xu Y."/>
            <person name="Jin H."/>
            <person name="Xiao X."/>
            <person name="Hu G."/>
            <person name="Bao F."/>
            <person name="Hu Y."/>
            <person name="Wan P."/>
            <person name="Li L."/>
            <person name="Deng X."/>
            <person name="Kuang T."/>
            <person name="Xiang C."/>
            <person name="Zhu J.K."/>
            <person name="Oliver M.J."/>
            <person name="He Y."/>
        </authorList>
    </citation>
    <scope>NUCLEOTIDE SEQUENCE [LARGE SCALE GENOMIC DNA]</scope>
    <source>
        <strain evidence="2">cv. XS01</strain>
    </source>
</reference>
<sequence>MTFRVVRTNQYNQDLGLIHSTNDNHLESPKEGSSIDHQVLSLYRLGLRCGTCSSELRFEGIGFSIGDFWIFIFEVEKIRCGLLVAIGWLGTDPSGARGFGKIVFRYEILCVSRWIDEFFGNGCLEDIRFEVYRFEKLHERLLFIEPYFFRLPSINAAVWSKIGGVELVFLRSFNWYSLET</sequence>
<keyword evidence="2" id="KW-1185">Reference proteome</keyword>
<dbReference type="EMBL" id="KQ999453">
    <property type="protein sequence ID" value="KZV41466.1"/>
    <property type="molecule type" value="Genomic_DNA"/>
</dbReference>
<gene>
    <name evidence="1" type="ORF">F511_26747</name>
</gene>
<proteinExistence type="predicted"/>
<dbReference type="Proteomes" id="UP000250235">
    <property type="component" value="Unassembled WGS sequence"/>
</dbReference>